<dbReference type="EMBL" id="BAABRP010000018">
    <property type="protein sequence ID" value="GAA5514441.1"/>
    <property type="molecule type" value="Genomic_DNA"/>
</dbReference>
<name>A0ABP9WAR7_9DEIO</name>
<keyword evidence="1" id="KW-0472">Membrane</keyword>
<evidence type="ECO:0000256" key="1">
    <source>
        <dbReference type="SAM" id="Phobius"/>
    </source>
</evidence>
<feature type="transmembrane region" description="Helical" evidence="1">
    <location>
        <begin position="37"/>
        <end position="58"/>
    </location>
</feature>
<reference evidence="2 3" key="1">
    <citation type="submission" date="2024-02" db="EMBL/GenBank/DDBJ databases">
        <title>Deinococcus carri NBRC 110142.</title>
        <authorList>
            <person name="Ichikawa N."/>
            <person name="Katano-Makiyama Y."/>
            <person name="Hidaka K."/>
        </authorList>
    </citation>
    <scope>NUCLEOTIDE SEQUENCE [LARGE SCALE GENOMIC DNA]</scope>
    <source>
        <strain evidence="2 3">NBRC 110142</strain>
    </source>
</reference>
<accession>A0ABP9WAR7</accession>
<dbReference type="RefSeq" id="WP_345467133.1">
    <property type="nucleotide sequence ID" value="NZ_BAABRP010000018.1"/>
</dbReference>
<sequence length="62" mass="6545">MKAPAPASLLAAVLAALLWLGIGTVQRVRAGADLGTAIVAELPLTLVVFVIALVWANLRRRR</sequence>
<organism evidence="2 3">
    <name type="scientific">Deinococcus carri</name>
    <dbReference type="NCBI Taxonomy" id="1211323"/>
    <lineage>
        <taxon>Bacteria</taxon>
        <taxon>Thermotogati</taxon>
        <taxon>Deinococcota</taxon>
        <taxon>Deinococci</taxon>
        <taxon>Deinococcales</taxon>
        <taxon>Deinococcaceae</taxon>
        <taxon>Deinococcus</taxon>
    </lineage>
</organism>
<evidence type="ECO:0000313" key="3">
    <source>
        <dbReference type="Proteomes" id="UP001401887"/>
    </source>
</evidence>
<evidence type="ECO:0000313" key="2">
    <source>
        <dbReference type="EMBL" id="GAA5514441.1"/>
    </source>
</evidence>
<comment type="caution">
    <text evidence="2">The sequence shown here is derived from an EMBL/GenBank/DDBJ whole genome shotgun (WGS) entry which is preliminary data.</text>
</comment>
<gene>
    <name evidence="2" type="ORF">Dcar01_03196</name>
</gene>
<dbReference type="Proteomes" id="UP001401887">
    <property type="component" value="Unassembled WGS sequence"/>
</dbReference>
<keyword evidence="1" id="KW-0812">Transmembrane</keyword>
<keyword evidence="3" id="KW-1185">Reference proteome</keyword>
<proteinExistence type="predicted"/>
<protein>
    <submittedName>
        <fullName evidence="2">Uncharacterized protein</fullName>
    </submittedName>
</protein>
<keyword evidence="1" id="KW-1133">Transmembrane helix</keyword>